<evidence type="ECO:0000313" key="4">
    <source>
        <dbReference type="Proteomes" id="UP001596150"/>
    </source>
</evidence>
<evidence type="ECO:0000256" key="1">
    <source>
        <dbReference type="SAM" id="MobiDB-lite"/>
    </source>
</evidence>
<keyword evidence="2" id="KW-1133">Transmembrane helix</keyword>
<feature type="transmembrane region" description="Helical" evidence="2">
    <location>
        <begin position="36"/>
        <end position="57"/>
    </location>
</feature>
<keyword evidence="2" id="KW-0812">Transmembrane</keyword>
<gene>
    <name evidence="3" type="ORF">ACFPP9_21640</name>
</gene>
<sequence length="416" mass="46834">MTSIETRAGDDETARRGAKGHEDVETTIPPRSRINIGNALLVLASIMLVLVGAELVLRSVPRLQVQTGEGEYRYCTAIHERHRPHAAYGYTEYPGNSYFERYSTVDPWSYVRINAEGFRDNYRTNGRPVLVLGDSMTRGSLVNENETYTDLMDGWHPEWSFRNYGVGGYGQAHTIRLYEEKAPTLPHDLVIQQYSLSTDLDDNVERATLSGDTVVINIKPAVGTPKDSVKPLVRLHTFFWNHSKVYPWIYNIAVRPYFGNWDARRNIDGAIEVTHRLLTMLAKDTKSYGADLLVLVLPSWAEMAGRDDGMDPKRQRAMLKAFAEATPGVYLLDMTPVLAAEDPNRTYGIVDKHLTPYGHFVVAEALERWMVAEWPRGPMTAVTSMPARSFRPPTPIIPKCKLAEGYLELVKAAHAP</sequence>
<dbReference type="Gene3D" id="3.40.50.1110">
    <property type="entry name" value="SGNH hydrolase"/>
    <property type="match status" value="1"/>
</dbReference>
<keyword evidence="4" id="KW-1185">Reference proteome</keyword>
<dbReference type="EMBL" id="JBHSML010000013">
    <property type="protein sequence ID" value="MFC5518393.1"/>
    <property type="molecule type" value="Genomic_DNA"/>
</dbReference>
<feature type="compositionally biased region" description="Basic and acidic residues" evidence="1">
    <location>
        <begin position="7"/>
        <end position="24"/>
    </location>
</feature>
<keyword evidence="2" id="KW-0472">Membrane</keyword>
<evidence type="ECO:0008006" key="5">
    <source>
        <dbReference type="Google" id="ProtNLM"/>
    </source>
</evidence>
<name>A0ABW0Q225_9HYPH</name>
<evidence type="ECO:0000313" key="3">
    <source>
        <dbReference type="EMBL" id="MFC5518393.1"/>
    </source>
</evidence>
<protein>
    <recommendedName>
        <fullName evidence="5">SGNH/GDSL hydrolase family protein</fullName>
    </recommendedName>
</protein>
<proteinExistence type="predicted"/>
<accession>A0ABW0Q225</accession>
<comment type="caution">
    <text evidence="3">The sequence shown here is derived from an EMBL/GenBank/DDBJ whole genome shotgun (WGS) entry which is preliminary data.</text>
</comment>
<organism evidence="3 4">
    <name type="scientific">Kaistia terrae</name>
    <dbReference type="NCBI Taxonomy" id="537017"/>
    <lineage>
        <taxon>Bacteria</taxon>
        <taxon>Pseudomonadati</taxon>
        <taxon>Pseudomonadota</taxon>
        <taxon>Alphaproteobacteria</taxon>
        <taxon>Hyphomicrobiales</taxon>
        <taxon>Kaistiaceae</taxon>
        <taxon>Kaistia</taxon>
    </lineage>
</organism>
<reference evidence="4" key="1">
    <citation type="journal article" date="2019" name="Int. J. Syst. Evol. Microbiol.">
        <title>The Global Catalogue of Microorganisms (GCM) 10K type strain sequencing project: providing services to taxonomists for standard genome sequencing and annotation.</title>
        <authorList>
            <consortium name="The Broad Institute Genomics Platform"/>
            <consortium name="The Broad Institute Genome Sequencing Center for Infectious Disease"/>
            <person name="Wu L."/>
            <person name="Ma J."/>
        </authorList>
    </citation>
    <scope>NUCLEOTIDE SEQUENCE [LARGE SCALE GENOMIC DNA]</scope>
    <source>
        <strain evidence="4">KACC 12633</strain>
    </source>
</reference>
<dbReference type="Proteomes" id="UP001596150">
    <property type="component" value="Unassembled WGS sequence"/>
</dbReference>
<evidence type="ECO:0000256" key="2">
    <source>
        <dbReference type="SAM" id="Phobius"/>
    </source>
</evidence>
<dbReference type="InterPro" id="IPR036514">
    <property type="entry name" value="SGNH_hydro_sf"/>
</dbReference>
<dbReference type="RefSeq" id="WP_266343445.1">
    <property type="nucleotide sequence ID" value="NZ_JAPKNH010000003.1"/>
</dbReference>
<feature type="region of interest" description="Disordered" evidence="1">
    <location>
        <begin position="1"/>
        <end position="26"/>
    </location>
</feature>
<dbReference type="SUPFAM" id="SSF52266">
    <property type="entry name" value="SGNH hydrolase"/>
    <property type="match status" value="1"/>
</dbReference>